<dbReference type="InterPro" id="IPR007627">
    <property type="entry name" value="RNA_pol_sigma70_r2"/>
</dbReference>
<evidence type="ECO:0000256" key="4">
    <source>
        <dbReference type="ARBA" id="ARBA00023082"/>
    </source>
</evidence>
<dbReference type="InterPro" id="IPR013249">
    <property type="entry name" value="RNA_pol_sigma70_r4_t2"/>
</dbReference>
<comment type="function">
    <text evidence="7">Sigma factors are initiation factors that promote the attachment of RNA polymerase to specific initiation sites and are then released. Sigma-S contributes to the protection against external stress, thus playing a role in cellular fitness and survival.</text>
</comment>
<dbReference type="Pfam" id="PF04542">
    <property type="entry name" value="Sigma70_r2"/>
    <property type="match status" value="1"/>
</dbReference>
<dbReference type="RefSeq" id="WP_322609803.1">
    <property type="nucleotide sequence ID" value="NZ_JARVCO010000012.1"/>
</dbReference>
<evidence type="ECO:0000313" key="10">
    <source>
        <dbReference type="Proteomes" id="UP001290861"/>
    </source>
</evidence>
<dbReference type="Pfam" id="PF08281">
    <property type="entry name" value="Sigma70_r4_2"/>
    <property type="match status" value="1"/>
</dbReference>
<evidence type="ECO:0000256" key="5">
    <source>
        <dbReference type="ARBA" id="ARBA00023125"/>
    </source>
</evidence>
<accession>A0ABU5N0Q0</accession>
<comment type="similarity">
    <text evidence="1">Belongs to the sigma-70 factor family.</text>
</comment>
<dbReference type="NCBIfam" id="TIGR02937">
    <property type="entry name" value="sigma70-ECF"/>
    <property type="match status" value="1"/>
</dbReference>
<evidence type="ECO:0000256" key="6">
    <source>
        <dbReference type="ARBA" id="ARBA00023163"/>
    </source>
</evidence>
<evidence type="ECO:0000256" key="2">
    <source>
        <dbReference type="ARBA" id="ARBA00021245"/>
    </source>
</evidence>
<evidence type="ECO:0000256" key="7">
    <source>
        <dbReference type="ARBA" id="ARBA00024701"/>
    </source>
</evidence>
<dbReference type="InterPro" id="IPR013325">
    <property type="entry name" value="RNA_pol_sigma_r2"/>
</dbReference>
<gene>
    <name evidence="9" type="ORF">P9H32_15445</name>
</gene>
<dbReference type="Gene3D" id="1.10.1740.10">
    <property type="match status" value="1"/>
</dbReference>
<dbReference type="InterPro" id="IPR014284">
    <property type="entry name" value="RNA_pol_sigma-70_dom"/>
</dbReference>
<protein>
    <recommendedName>
        <fullName evidence="2">RNA polymerase sigma factor SigS</fullName>
    </recommendedName>
</protein>
<dbReference type="InterPro" id="IPR016032">
    <property type="entry name" value="Sig_transdc_resp-reg_C-effctor"/>
</dbReference>
<keyword evidence="5" id="KW-0238">DNA-binding</keyword>
<comment type="caution">
    <text evidence="9">The sequence shown here is derived from an EMBL/GenBank/DDBJ whole genome shotgun (WGS) entry which is preliminary data.</text>
</comment>
<dbReference type="EMBL" id="JARVCO010000012">
    <property type="protein sequence ID" value="MDZ8120025.1"/>
    <property type="molecule type" value="Genomic_DNA"/>
</dbReference>
<dbReference type="InterPro" id="IPR039425">
    <property type="entry name" value="RNA_pol_sigma-70-like"/>
</dbReference>
<dbReference type="PANTHER" id="PTHR43133:SF8">
    <property type="entry name" value="RNA POLYMERASE SIGMA FACTOR HI_1459-RELATED"/>
    <property type="match status" value="1"/>
</dbReference>
<evidence type="ECO:0000256" key="3">
    <source>
        <dbReference type="ARBA" id="ARBA00023015"/>
    </source>
</evidence>
<dbReference type="PROSITE" id="PS00622">
    <property type="entry name" value="HTH_LUXR_1"/>
    <property type="match status" value="1"/>
</dbReference>
<keyword evidence="4" id="KW-0731">Sigma factor</keyword>
<name>A0ABU5N0Q0_9BACT</name>
<keyword evidence="10" id="KW-1185">Reference proteome</keyword>
<keyword evidence="3" id="KW-0805">Transcription regulation</keyword>
<keyword evidence="6" id="KW-0804">Transcription</keyword>
<feature type="domain" description="HTH luxR-type" evidence="8">
    <location>
        <begin position="156"/>
        <end position="183"/>
    </location>
</feature>
<dbReference type="InterPro" id="IPR036388">
    <property type="entry name" value="WH-like_DNA-bd_sf"/>
</dbReference>
<organism evidence="9 10">
    <name type="scientific">Pontiella agarivorans</name>
    <dbReference type="NCBI Taxonomy" id="3038953"/>
    <lineage>
        <taxon>Bacteria</taxon>
        <taxon>Pseudomonadati</taxon>
        <taxon>Kiritimatiellota</taxon>
        <taxon>Kiritimatiellia</taxon>
        <taxon>Kiritimatiellales</taxon>
        <taxon>Pontiellaceae</taxon>
        <taxon>Pontiella</taxon>
    </lineage>
</organism>
<reference evidence="9 10" key="1">
    <citation type="journal article" date="2024" name="Appl. Environ. Microbiol.">
        <title>Pontiella agarivorans sp. nov., a novel marine anaerobic bacterium capable of degrading macroalgal polysaccharides and fixing nitrogen.</title>
        <authorList>
            <person name="Liu N."/>
            <person name="Kivenson V."/>
            <person name="Peng X."/>
            <person name="Cui Z."/>
            <person name="Lankiewicz T.S."/>
            <person name="Gosselin K.M."/>
            <person name="English C.J."/>
            <person name="Blair E.M."/>
            <person name="O'Malley M.A."/>
            <person name="Valentine D.L."/>
        </authorList>
    </citation>
    <scope>NUCLEOTIDE SEQUENCE [LARGE SCALE GENOMIC DNA]</scope>
    <source>
        <strain evidence="9 10">NLcol2</strain>
    </source>
</reference>
<dbReference type="SUPFAM" id="SSF88946">
    <property type="entry name" value="Sigma2 domain of RNA polymerase sigma factors"/>
    <property type="match status" value="1"/>
</dbReference>
<dbReference type="SUPFAM" id="SSF46894">
    <property type="entry name" value="C-terminal effector domain of the bipartite response regulators"/>
    <property type="match status" value="1"/>
</dbReference>
<sequence>MEEQYKTSYTLLQRAVDLNDDEAWKQLVAHYRRFIHYVLHGLNVPPSDLDDLAQEVLVVLLDNLSRYDRSVGRFRTWFSTIIRNTAVKDYRRRVNEKRRIEKWRTLEDIALLGRANEVDTYIEEEWATYIASQAMERVKKLFQGQAIEVFELALDGLSAPEIADRTGLTVSSVYTLKKRVKKRLYLEVLDLTQDLETC</sequence>
<evidence type="ECO:0000256" key="1">
    <source>
        <dbReference type="ARBA" id="ARBA00007788"/>
    </source>
</evidence>
<evidence type="ECO:0000313" key="9">
    <source>
        <dbReference type="EMBL" id="MDZ8120025.1"/>
    </source>
</evidence>
<dbReference type="PANTHER" id="PTHR43133">
    <property type="entry name" value="RNA POLYMERASE ECF-TYPE SIGMA FACTO"/>
    <property type="match status" value="1"/>
</dbReference>
<dbReference type="InterPro" id="IPR000792">
    <property type="entry name" value="Tscrpt_reg_LuxR_C"/>
</dbReference>
<proteinExistence type="inferred from homology"/>
<dbReference type="Gene3D" id="1.10.10.10">
    <property type="entry name" value="Winged helix-like DNA-binding domain superfamily/Winged helix DNA-binding domain"/>
    <property type="match status" value="1"/>
</dbReference>
<dbReference type="Proteomes" id="UP001290861">
    <property type="component" value="Unassembled WGS sequence"/>
</dbReference>
<evidence type="ECO:0000259" key="8">
    <source>
        <dbReference type="PROSITE" id="PS00622"/>
    </source>
</evidence>